<evidence type="ECO:0008006" key="3">
    <source>
        <dbReference type="Google" id="ProtNLM"/>
    </source>
</evidence>
<sequence length="112" mass="12891">MNEMDSSIDEINRETKETIQKKLLLGVCKLIPKSNAKGTFWNCFEVVVFTETEQNTNYVSCIKCHKLMSYKLLQGSSHLSRHKCAVLTSEPSSSINQYFNKKQKTNLPQRVM</sequence>
<dbReference type="Proteomes" id="UP001160148">
    <property type="component" value="Unassembled WGS sequence"/>
</dbReference>
<protein>
    <recommendedName>
        <fullName evidence="3">BED-type domain-containing protein</fullName>
    </recommendedName>
</protein>
<comment type="caution">
    <text evidence="1">The sequence shown here is derived from an EMBL/GenBank/DDBJ whole genome shotgun (WGS) entry which is preliminary data.</text>
</comment>
<dbReference type="AlphaFoldDB" id="A0AAV0WGR4"/>
<name>A0AAV0WGR4_9HEMI</name>
<gene>
    <name evidence="1" type="ORF">MEUPH1_LOCUS10879</name>
</gene>
<dbReference type="EMBL" id="CARXXK010000002">
    <property type="protein sequence ID" value="CAI6354968.1"/>
    <property type="molecule type" value="Genomic_DNA"/>
</dbReference>
<proteinExistence type="predicted"/>
<evidence type="ECO:0000313" key="1">
    <source>
        <dbReference type="EMBL" id="CAI6354968.1"/>
    </source>
</evidence>
<evidence type="ECO:0000313" key="2">
    <source>
        <dbReference type="Proteomes" id="UP001160148"/>
    </source>
</evidence>
<keyword evidence="2" id="KW-1185">Reference proteome</keyword>
<organism evidence="1 2">
    <name type="scientific">Macrosiphum euphorbiae</name>
    <name type="common">potato aphid</name>
    <dbReference type="NCBI Taxonomy" id="13131"/>
    <lineage>
        <taxon>Eukaryota</taxon>
        <taxon>Metazoa</taxon>
        <taxon>Ecdysozoa</taxon>
        <taxon>Arthropoda</taxon>
        <taxon>Hexapoda</taxon>
        <taxon>Insecta</taxon>
        <taxon>Pterygota</taxon>
        <taxon>Neoptera</taxon>
        <taxon>Paraneoptera</taxon>
        <taxon>Hemiptera</taxon>
        <taxon>Sternorrhyncha</taxon>
        <taxon>Aphidomorpha</taxon>
        <taxon>Aphidoidea</taxon>
        <taxon>Aphididae</taxon>
        <taxon>Macrosiphini</taxon>
        <taxon>Macrosiphum</taxon>
    </lineage>
</organism>
<reference evidence="1 2" key="1">
    <citation type="submission" date="2023-01" db="EMBL/GenBank/DDBJ databases">
        <authorList>
            <person name="Whitehead M."/>
        </authorList>
    </citation>
    <scope>NUCLEOTIDE SEQUENCE [LARGE SCALE GENOMIC DNA]</scope>
</reference>
<accession>A0AAV0WGR4</accession>